<evidence type="ECO:0000313" key="1">
    <source>
        <dbReference type="EMBL" id="EPS99683.1"/>
    </source>
</evidence>
<gene>
    <name evidence="1" type="ORF">FOMPIDRAFT_1016981</name>
</gene>
<dbReference type="AlphaFoldDB" id="S8E8Q4"/>
<keyword evidence="2" id="KW-1185">Reference proteome</keyword>
<dbReference type="Proteomes" id="UP000015241">
    <property type="component" value="Unassembled WGS sequence"/>
</dbReference>
<name>S8E8Q4_FOMSC</name>
<dbReference type="HOGENOM" id="CLU_1695496_0_0_1"/>
<organism evidence="1 2">
    <name type="scientific">Fomitopsis schrenkii</name>
    <name type="common">Brown rot fungus</name>
    <dbReference type="NCBI Taxonomy" id="2126942"/>
    <lineage>
        <taxon>Eukaryota</taxon>
        <taxon>Fungi</taxon>
        <taxon>Dikarya</taxon>
        <taxon>Basidiomycota</taxon>
        <taxon>Agaricomycotina</taxon>
        <taxon>Agaricomycetes</taxon>
        <taxon>Polyporales</taxon>
        <taxon>Fomitopsis</taxon>
    </lineage>
</organism>
<dbReference type="InParanoid" id="S8E8Q4"/>
<reference evidence="1 2" key="1">
    <citation type="journal article" date="2012" name="Science">
        <title>The Paleozoic origin of enzymatic lignin decomposition reconstructed from 31 fungal genomes.</title>
        <authorList>
            <person name="Floudas D."/>
            <person name="Binder M."/>
            <person name="Riley R."/>
            <person name="Barry K."/>
            <person name="Blanchette R.A."/>
            <person name="Henrissat B."/>
            <person name="Martinez A.T."/>
            <person name="Otillar R."/>
            <person name="Spatafora J.W."/>
            <person name="Yadav J.S."/>
            <person name="Aerts A."/>
            <person name="Benoit I."/>
            <person name="Boyd A."/>
            <person name="Carlson A."/>
            <person name="Copeland A."/>
            <person name="Coutinho P.M."/>
            <person name="de Vries R.P."/>
            <person name="Ferreira P."/>
            <person name="Findley K."/>
            <person name="Foster B."/>
            <person name="Gaskell J."/>
            <person name="Glotzer D."/>
            <person name="Gorecki P."/>
            <person name="Heitman J."/>
            <person name="Hesse C."/>
            <person name="Hori C."/>
            <person name="Igarashi K."/>
            <person name="Jurgens J.A."/>
            <person name="Kallen N."/>
            <person name="Kersten P."/>
            <person name="Kohler A."/>
            <person name="Kuees U."/>
            <person name="Kumar T.K.A."/>
            <person name="Kuo A."/>
            <person name="LaButti K."/>
            <person name="Larrondo L.F."/>
            <person name="Lindquist E."/>
            <person name="Ling A."/>
            <person name="Lombard V."/>
            <person name="Lucas S."/>
            <person name="Lundell T."/>
            <person name="Martin R."/>
            <person name="McLaughlin D.J."/>
            <person name="Morgenstern I."/>
            <person name="Morin E."/>
            <person name="Murat C."/>
            <person name="Nagy L.G."/>
            <person name="Nolan M."/>
            <person name="Ohm R.A."/>
            <person name="Patyshakuliyeva A."/>
            <person name="Rokas A."/>
            <person name="Ruiz-Duenas F.J."/>
            <person name="Sabat G."/>
            <person name="Salamov A."/>
            <person name="Samejima M."/>
            <person name="Schmutz J."/>
            <person name="Slot J.C."/>
            <person name="St John F."/>
            <person name="Stenlid J."/>
            <person name="Sun H."/>
            <person name="Sun S."/>
            <person name="Syed K."/>
            <person name="Tsang A."/>
            <person name="Wiebenga A."/>
            <person name="Young D."/>
            <person name="Pisabarro A."/>
            <person name="Eastwood D.C."/>
            <person name="Martin F."/>
            <person name="Cullen D."/>
            <person name="Grigoriev I.V."/>
            <person name="Hibbett D.S."/>
        </authorList>
    </citation>
    <scope>NUCLEOTIDE SEQUENCE</scope>
    <source>
        <strain evidence="2">FP-58527</strain>
    </source>
</reference>
<sequence>MLESSCSEGETVRLLLHGVHEHGEIVGRDVNLIEYLQEELSIHIALSTQLTDFCLQFVKLPSYSLIFLLNKLHELSGDCSHHILQSRIERGCIYAPEDMVLNSCGECLLHSHSAFDYSVEVVRGGEWSTILGITKDQQQRIANFVASGTDEAEWD</sequence>
<accession>S8E8Q4</accession>
<dbReference type="EMBL" id="KE504155">
    <property type="protein sequence ID" value="EPS99683.1"/>
    <property type="molecule type" value="Genomic_DNA"/>
</dbReference>
<protein>
    <submittedName>
        <fullName evidence="1">Uncharacterized protein</fullName>
    </submittedName>
</protein>
<proteinExistence type="predicted"/>
<evidence type="ECO:0000313" key="2">
    <source>
        <dbReference type="Proteomes" id="UP000015241"/>
    </source>
</evidence>